<reference evidence="1" key="1">
    <citation type="journal article" date="2014" name="Int. J. Syst. Evol. Microbiol.">
        <title>Complete genome sequence of Corynebacterium casei LMG S-19264T (=DSM 44701T), isolated from a smear-ripened cheese.</title>
        <authorList>
            <consortium name="US DOE Joint Genome Institute (JGI-PGF)"/>
            <person name="Walter F."/>
            <person name="Albersmeier A."/>
            <person name="Kalinowski J."/>
            <person name="Ruckert C."/>
        </authorList>
    </citation>
    <scope>NUCLEOTIDE SEQUENCE</scope>
    <source>
        <strain evidence="1">CGMCC 1.12408</strain>
    </source>
</reference>
<accession>A0A916W7I9</accession>
<evidence type="ECO:0008006" key="3">
    <source>
        <dbReference type="Google" id="ProtNLM"/>
    </source>
</evidence>
<dbReference type="EMBL" id="BMEY01000008">
    <property type="protein sequence ID" value="GGA75302.1"/>
    <property type="molecule type" value="Genomic_DNA"/>
</dbReference>
<comment type="caution">
    <text evidence="1">The sequence shown here is derived from an EMBL/GenBank/DDBJ whole genome shotgun (WGS) entry which is preliminary data.</text>
</comment>
<evidence type="ECO:0000313" key="1">
    <source>
        <dbReference type="EMBL" id="GGA75302.1"/>
    </source>
</evidence>
<protein>
    <recommendedName>
        <fullName evidence="3">MBL fold metallo-hydrolase</fullName>
    </recommendedName>
</protein>
<dbReference type="SUPFAM" id="SSF56281">
    <property type="entry name" value="Metallo-hydrolase/oxidoreductase"/>
    <property type="match status" value="1"/>
</dbReference>
<reference evidence="1" key="2">
    <citation type="submission" date="2020-09" db="EMBL/GenBank/DDBJ databases">
        <authorList>
            <person name="Sun Q."/>
            <person name="Zhou Y."/>
        </authorList>
    </citation>
    <scope>NUCLEOTIDE SEQUENCE</scope>
    <source>
        <strain evidence="1">CGMCC 1.12408</strain>
    </source>
</reference>
<dbReference type="InterPro" id="IPR036866">
    <property type="entry name" value="RibonucZ/Hydroxyglut_hydro"/>
</dbReference>
<dbReference type="Proteomes" id="UP000613512">
    <property type="component" value="Unassembled WGS sequence"/>
</dbReference>
<keyword evidence="2" id="KW-1185">Reference proteome</keyword>
<dbReference type="Gene3D" id="3.60.15.10">
    <property type="entry name" value="Ribonuclease Z/Hydroxyacylglutathione hydrolase-like"/>
    <property type="match status" value="1"/>
</dbReference>
<dbReference type="AlphaFoldDB" id="A0A916W7I9"/>
<gene>
    <name evidence="1" type="ORF">GCM10008025_18730</name>
</gene>
<sequence>MNLGGMTAEIFHTESLHSEDTVVIYIPEEKLLFLGDATSEDFFNDGYMDIEKLKTLVNHIENIDCEYCILGHTEPLKKQDLLDYLYTLY</sequence>
<evidence type="ECO:0000313" key="2">
    <source>
        <dbReference type="Proteomes" id="UP000613512"/>
    </source>
</evidence>
<name>A0A916W7I9_9BACI</name>
<proteinExistence type="predicted"/>
<organism evidence="1 2">
    <name type="scientific">Ornithinibacillus halotolerans</name>
    <dbReference type="NCBI Taxonomy" id="1274357"/>
    <lineage>
        <taxon>Bacteria</taxon>
        <taxon>Bacillati</taxon>
        <taxon>Bacillota</taxon>
        <taxon>Bacilli</taxon>
        <taxon>Bacillales</taxon>
        <taxon>Bacillaceae</taxon>
        <taxon>Ornithinibacillus</taxon>
    </lineage>
</organism>
<dbReference type="RefSeq" id="WP_229740703.1">
    <property type="nucleotide sequence ID" value="NZ_BMEY01000008.1"/>
</dbReference>